<feature type="binding site" evidence="2">
    <location>
        <position position="138"/>
    </location>
    <ligand>
        <name>Zn(2+)</name>
        <dbReference type="ChEBI" id="CHEBI:29105"/>
        <label>2</label>
    </ligand>
</feature>
<sequence length="291" mass="31674">MKTLREYLREAKKNHHAVGHFNVSDLVALRAIGAVAAEKNTPIIIGTSEGEREFLGVNEIAALIRAMREKRGIPVFLNADHTKSFEKIKEAVEAGYDAVLFDRGAAPLDENIEKTKEVVSWVRAYNEKHSTDILVEGELGYIGTSSVMLDELPVGAAVDAAQLTTVADVTRFVDETGVDLIAPAVGNIHGMLKGGNPHLDTHRIKELVGATEAGVVLHGASGLSDEQVRISVEAGVRIVHVNTELRAAWRHGFDLALVSHPNELVPYKILPEAVEEVKKVVERKVKLFYGG</sequence>
<accession>A0A1F8DTD4</accession>
<organism evidence="3 4">
    <name type="scientific">Candidatus Wolfebacteria bacterium RIFCSPHIGHO2_01_FULL_48_22</name>
    <dbReference type="NCBI Taxonomy" id="1802555"/>
    <lineage>
        <taxon>Bacteria</taxon>
        <taxon>Candidatus Wolfeibacteriota</taxon>
    </lineage>
</organism>
<evidence type="ECO:0000256" key="1">
    <source>
        <dbReference type="PIRSR" id="PIRSR001359-1"/>
    </source>
</evidence>
<dbReference type="SUPFAM" id="SSF51569">
    <property type="entry name" value="Aldolase"/>
    <property type="match status" value="1"/>
</dbReference>
<feature type="binding site" evidence="2">
    <location>
        <position position="102"/>
    </location>
    <ligand>
        <name>Zn(2+)</name>
        <dbReference type="ChEBI" id="CHEBI:29105"/>
        <label>2</label>
    </ligand>
</feature>
<reference evidence="3 4" key="1">
    <citation type="journal article" date="2016" name="Nat. Commun.">
        <title>Thousands of microbial genomes shed light on interconnected biogeochemical processes in an aquifer system.</title>
        <authorList>
            <person name="Anantharaman K."/>
            <person name="Brown C.T."/>
            <person name="Hug L.A."/>
            <person name="Sharon I."/>
            <person name="Castelle C.J."/>
            <person name="Probst A.J."/>
            <person name="Thomas B.C."/>
            <person name="Singh A."/>
            <person name="Wilkins M.J."/>
            <person name="Karaoz U."/>
            <person name="Brodie E.L."/>
            <person name="Williams K.H."/>
            <person name="Hubbard S.S."/>
            <person name="Banfield J.F."/>
        </authorList>
    </citation>
    <scope>NUCLEOTIDE SEQUENCE [LARGE SCALE GENOMIC DNA]</scope>
</reference>
<evidence type="ECO:0000256" key="2">
    <source>
        <dbReference type="PIRSR" id="PIRSR001359-3"/>
    </source>
</evidence>
<name>A0A1F8DTD4_9BACT</name>
<keyword evidence="2" id="KW-0862">Zinc</keyword>
<dbReference type="Pfam" id="PF01116">
    <property type="entry name" value="F_bP_aldolase"/>
    <property type="match status" value="1"/>
</dbReference>
<dbReference type="STRING" id="1802555.A2755_00755"/>
<dbReference type="InterPro" id="IPR050246">
    <property type="entry name" value="Class_II_FBP_aldolase"/>
</dbReference>
<dbReference type="PANTHER" id="PTHR30304:SF0">
    <property type="entry name" value="D-TAGATOSE-1,6-BISPHOSPHATE ALDOLASE SUBUNIT GATY-RELATED"/>
    <property type="match status" value="1"/>
</dbReference>
<feature type="binding site" evidence="2">
    <location>
        <position position="189"/>
    </location>
    <ligand>
        <name>Zn(2+)</name>
        <dbReference type="ChEBI" id="CHEBI:29105"/>
        <label>1</label>
        <note>catalytic</note>
    </ligand>
</feature>
<protein>
    <recommendedName>
        <fullName evidence="5">Tagatose-bisphosphate aldolase</fullName>
    </recommendedName>
</protein>
<feature type="binding site" evidence="2">
    <location>
        <position position="218"/>
    </location>
    <ligand>
        <name>Zn(2+)</name>
        <dbReference type="ChEBI" id="CHEBI:29105"/>
        <label>1</label>
        <note>catalytic</note>
    </ligand>
</feature>
<dbReference type="PIRSF" id="PIRSF001359">
    <property type="entry name" value="F_bP_aldolase_II"/>
    <property type="match status" value="1"/>
</dbReference>
<dbReference type="GO" id="GO:0008270">
    <property type="term" value="F:zinc ion binding"/>
    <property type="evidence" value="ECO:0007669"/>
    <property type="project" value="InterPro"/>
</dbReference>
<feature type="binding site" evidence="2">
    <location>
        <position position="81"/>
    </location>
    <ligand>
        <name>Zn(2+)</name>
        <dbReference type="ChEBI" id="CHEBI:29105"/>
        <label>1</label>
        <note>catalytic</note>
    </ligand>
</feature>
<keyword evidence="2" id="KW-0479">Metal-binding</keyword>
<evidence type="ECO:0000313" key="3">
    <source>
        <dbReference type="EMBL" id="OGM91880.1"/>
    </source>
</evidence>
<dbReference type="Gene3D" id="3.20.20.70">
    <property type="entry name" value="Aldolase class I"/>
    <property type="match status" value="1"/>
</dbReference>
<gene>
    <name evidence="3" type="ORF">A2755_00755</name>
</gene>
<dbReference type="GO" id="GO:0016832">
    <property type="term" value="F:aldehyde-lyase activity"/>
    <property type="evidence" value="ECO:0007669"/>
    <property type="project" value="InterPro"/>
</dbReference>
<dbReference type="InterPro" id="IPR000771">
    <property type="entry name" value="FBA_II"/>
</dbReference>
<dbReference type="Proteomes" id="UP000177029">
    <property type="component" value="Unassembled WGS sequence"/>
</dbReference>
<comment type="caution">
    <text evidence="3">The sequence shown here is derived from an EMBL/GenBank/DDBJ whole genome shotgun (WGS) entry which is preliminary data.</text>
</comment>
<comment type="cofactor">
    <cofactor evidence="2">
        <name>Zn(2+)</name>
        <dbReference type="ChEBI" id="CHEBI:29105"/>
    </cofactor>
    <text evidence="2">Binds 2 Zn(2+) ions per subunit. One is catalytic and the other provides a structural contribution.</text>
</comment>
<dbReference type="PANTHER" id="PTHR30304">
    <property type="entry name" value="D-TAGATOSE-1,6-BISPHOSPHATE ALDOLASE"/>
    <property type="match status" value="1"/>
</dbReference>
<dbReference type="EMBL" id="MGIP01000005">
    <property type="protein sequence ID" value="OGM91880.1"/>
    <property type="molecule type" value="Genomic_DNA"/>
</dbReference>
<evidence type="ECO:0000313" key="4">
    <source>
        <dbReference type="Proteomes" id="UP000177029"/>
    </source>
</evidence>
<evidence type="ECO:0008006" key="5">
    <source>
        <dbReference type="Google" id="ProtNLM"/>
    </source>
</evidence>
<dbReference type="InterPro" id="IPR013785">
    <property type="entry name" value="Aldolase_TIM"/>
</dbReference>
<feature type="active site" description="Proton donor" evidence="1">
    <location>
        <position position="80"/>
    </location>
</feature>
<dbReference type="GO" id="GO:0005975">
    <property type="term" value="P:carbohydrate metabolic process"/>
    <property type="evidence" value="ECO:0007669"/>
    <property type="project" value="InterPro"/>
</dbReference>
<proteinExistence type="predicted"/>
<dbReference type="AlphaFoldDB" id="A0A1F8DTD4"/>